<evidence type="ECO:0000256" key="3">
    <source>
        <dbReference type="ARBA" id="ARBA00022777"/>
    </source>
</evidence>
<accession>A0A7S3G621</accession>
<dbReference type="PANTHER" id="PTHR48013:SF9">
    <property type="entry name" value="DUAL SPECIFICITY MITOGEN-ACTIVATED PROTEIN KINASE KINASE 5"/>
    <property type="match status" value="1"/>
</dbReference>
<keyword evidence="2" id="KW-0547">Nucleotide-binding</keyword>
<comment type="catalytic activity">
    <reaction evidence="8">
        <text>L-threonyl-[protein] + ATP = O-phospho-L-threonyl-[protein] + ADP + H(+)</text>
        <dbReference type="Rhea" id="RHEA:46608"/>
        <dbReference type="Rhea" id="RHEA-COMP:11060"/>
        <dbReference type="Rhea" id="RHEA-COMP:11605"/>
        <dbReference type="ChEBI" id="CHEBI:15378"/>
        <dbReference type="ChEBI" id="CHEBI:30013"/>
        <dbReference type="ChEBI" id="CHEBI:30616"/>
        <dbReference type="ChEBI" id="CHEBI:61977"/>
        <dbReference type="ChEBI" id="CHEBI:456216"/>
        <dbReference type="EC" id="2.7.12.2"/>
    </reaction>
</comment>
<protein>
    <recommendedName>
        <fullName evidence="6">mitogen-activated protein kinase kinase</fullName>
        <ecNumber evidence="6">2.7.12.2</ecNumber>
    </recommendedName>
</protein>
<dbReference type="Pfam" id="PF00069">
    <property type="entry name" value="Pkinase"/>
    <property type="match status" value="1"/>
</dbReference>
<dbReference type="PANTHER" id="PTHR48013">
    <property type="entry name" value="DUAL SPECIFICITY MITOGEN-ACTIVATED PROTEIN KINASE KINASE 5-RELATED"/>
    <property type="match status" value="1"/>
</dbReference>
<evidence type="ECO:0000256" key="7">
    <source>
        <dbReference type="ARBA" id="ARBA00049014"/>
    </source>
</evidence>
<dbReference type="SUPFAM" id="SSF56112">
    <property type="entry name" value="Protein kinase-like (PK-like)"/>
    <property type="match status" value="1"/>
</dbReference>
<reference evidence="11" key="1">
    <citation type="submission" date="2021-01" db="EMBL/GenBank/DDBJ databases">
        <authorList>
            <person name="Corre E."/>
            <person name="Pelletier E."/>
            <person name="Niang G."/>
            <person name="Scheremetjew M."/>
            <person name="Finn R."/>
            <person name="Kale V."/>
            <person name="Holt S."/>
            <person name="Cochrane G."/>
            <person name="Meng A."/>
            <person name="Brown T."/>
            <person name="Cohen L."/>
        </authorList>
    </citation>
    <scope>NUCLEOTIDE SEQUENCE</scope>
    <source>
        <strain evidence="11">NIES-2562</strain>
    </source>
</reference>
<dbReference type="PROSITE" id="PS50011">
    <property type="entry name" value="PROTEIN_KINASE_DOM"/>
    <property type="match status" value="1"/>
</dbReference>
<dbReference type="Gene3D" id="1.10.510.10">
    <property type="entry name" value="Transferase(Phosphotransferase) domain 1"/>
    <property type="match status" value="1"/>
</dbReference>
<evidence type="ECO:0000313" key="11">
    <source>
        <dbReference type="EMBL" id="CAE0248373.1"/>
    </source>
</evidence>
<evidence type="ECO:0000256" key="8">
    <source>
        <dbReference type="ARBA" id="ARBA00049299"/>
    </source>
</evidence>
<comment type="similarity">
    <text evidence="5">Belongs to the protein kinase superfamily. STE Ser/Thr protein kinase family. MAP kinase kinase subfamily.</text>
</comment>
<comment type="catalytic activity">
    <reaction evidence="7">
        <text>L-seryl-[protein] + ATP = O-phospho-L-seryl-[protein] + ADP + H(+)</text>
        <dbReference type="Rhea" id="RHEA:17989"/>
        <dbReference type="Rhea" id="RHEA-COMP:9863"/>
        <dbReference type="Rhea" id="RHEA-COMP:11604"/>
        <dbReference type="ChEBI" id="CHEBI:15378"/>
        <dbReference type="ChEBI" id="CHEBI:29999"/>
        <dbReference type="ChEBI" id="CHEBI:30616"/>
        <dbReference type="ChEBI" id="CHEBI:83421"/>
        <dbReference type="ChEBI" id="CHEBI:456216"/>
        <dbReference type="EC" id="2.7.12.2"/>
    </reaction>
</comment>
<dbReference type="GO" id="GO:0005524">
    <property type="term" value="F:ATP binding"/>
    <property type="evidence" value="ECO:0007669"/>
    <property type="project" value="UniProtKB-KW"/>
</dbReference>
<dbReference type="Gene3D" id="3.30.200.20">
    <property type="entry name" value="Phosphorylase Kinase, domain 1"/>
    <property type="match status" value="1"/>
</dbReference>
<evidence type="ECO:0000256" key="6">
    <source>
        <dbReference type="ARBA" id="ARBA00038999"/>
    </source>
</evidence>
<dbReference type="InterPro" id="IPR000719">
    <property type="entry name" value="Prot_kinase_dom"/>
</dbReference>
<keyword evidence="3" id="KW-0418">Kinase</keyword>
<dbReference type="EC" id="2.7.12.2" evidence="6"/>
<dbReference type="GO" id="GO:0004708">
    <property type="term" value="F:MAP kinase kinase activity"/>
    <property type="evidence" value="ECO:0007669"/>
    <property type="project" value="UniProtKB-EC"/>
</dbReference>
<dbReference type="InterPro" id="IPR011009">
    <property type="entry name" value="Kinase-like_dom_sf"/>
</dbReference>
<evidence type="ECO:0000256" key="5">
    <source>
        <dbReference type="ARBA" id="ARBA00038035"/>
    </source>
</evidence>
<comment type="catalytic activity">
    <reaction evidence="9">
        <text>L-tyrosyl-[protein] + ATP = O-phospho-L-tyrosyl-[protein] + ADP + H(+)</text>
        <dbReference type="Rhea" id="RHEA:10596"/>
        <dbReference type="Rhea" id="RHEA-COMP:10136"/>
        <dbReference type="Rhea" id="RHEA-COMP:20101"/>
        <dbReference type="ChEBI" id="CHEBI:15378"/>
        <dbReference type="ChEBI" id="CHEBI:30616"/>
        <dbReference type="ChEBI" id="CHEBI:46858"/>
        <dbReference type="ChEBI" id="CHEBI:61978"/>
        <dbReference type="ChEBI" id="CHEBI:456216"/>
        <dbReference type="EC" id="2.7.12.2"/>
    </reaction>
</comment>
<sequence>MAEQEARLEDFEVVQMLAERPGATVKLVQPKANKDMRRALKSVPINAEGADADELVREVNKQFGADSPSIVRFDGSFSENNAIHIKMEYMDQGSLLDLYQAAGPLPEKVLATIAAGALRGLAYLHNERKIIHRNIKPSNILLNHKGEVKLSDFGQSRKLDNAYSAARTYLGGITAHEKVQSCYMSPERVLATTYEYNTDIWSLGLSILEAAEGRFPYSEAKDEDDLLDMISENDPPTAPKGASNEFAEFINQCLKRHPKKRVQANDLIDEDSFVRRGMENPVDLAAFLAGVRERNPDYNKKFPLFN</sequence>
<evidence type="ECO:0000256" key="9">
    <source>
        <dbReference type="ARBA" id="ARBA00051693"/>
    </source>
</evidence>
<name>A0A7S3G621_9EUKA</name>
<keyword evidence="4" id="KW-0067">ATP-binding</keyword>
<evidence type="ECO:0000256" key="1">
    <source>
        <dbReference type="ARBA" id="ARBA00022679"/>
    </source>
</evidence>
<evidence type="ECO:0000259" key="10">
    <source>
        <dbReference type="PROSITE" id="PS50011"/>
    </source>
</evidence>
<keyword evidence="1" id="KW-0808">Transferase</keyword>
<feature type="domain" description="Protein kinase" evidence="10">
    <location>
        <begin position="11"/>
        <end position="274"/>
    </location>
</feature>
<dbReference type="AlphaFoldDB" id="A0A7S3G621"/>
<organism evidence="11">
    <name type="scientific">Palpitomonas bilix</name>
    <dbReference type="NCBI Taxonomy" id="652834"/>
    <lineage>
        <taxon>Eukaryota</taxon>
        <taxon>Eukaryota incertae sedis</taxon>
    </lineage>
</organism>
<evidence type="ECO:0000256" key="4">
    <source>
        <dbReference type="ARBA" id="ARBA00022840"/>
    </source>
</evidence>
<gene>
    <name evidence="11" type="ORF">PBIL07802_LOCUS10569</name>
</gene>
<dbReference type="EMBL" id="HBIB01016252">
    <property type="protein sequence ID" value="CAE0248373.1"/>
    <property type="molecule type" value="Transcribed_RNA"/>
</dbReference>
<proteinExistence type="inferred from homology"/>
<evidence type="ECO:0000256" key="2">
    <source>
        <dbReference type="ARBA" id="ARBA00022741"/>
    </source>
</evidence>